<keyword evidence="6" id="KW-0732">Signal</keyword>
<reference evidence="9" key="2">
    <citation type="submission" date="2015-01" db="EMBL/GenBank/DDBJ databases">
        <title>Evolutionary Origins and Diversification of the Mycorrhizal Mutualists.</title>
        <authorList>
            <consortium name="DOE Joint Genome Institute"/>
            <consortium name="Mycorrhizal Genomics Consortium"/>
            <person name="Kohler A."/>
            <person name="Kuo A."/>
            <person name="Nagy L.G."/>
            <person name="Floudas D."/>
            <person name="Copeland A."/>
            <person name="Barry K.W."/>
            <person name="Cichocki N."/>
            <person name="Veneault-Fourrey C."/>
            <person name="LaButti K."/>
            <person name="Lindquist E.A."/>
            <person name="Lipzen A."/>
            <person name="Lundell T."/>
            <person name="Morin E."/>
            <person name="Murat C."/>
            <person name="Riley R."/>
            <person name="Ohm R."/>
            <person name="Sun H."/>
            <person name="Tunlid A."/>
            <person name="Henrissat B."/>
            <person name="Grigoriev I.V."/>
            <person name="Hibbett D.S."/>
            <person name="Martin F."/>
        </authorList>
    </citation>
    <scope>NUCLEOTIDE SEQUENCE [LARGE SCALE GENOMIC DNA]</scope>
    <source>
        <strain evidence="9">ATCC 200175</strain>
    </source>
</reference>
<feature type="region of interest" description="Disordered" evidence="5">
    <location>
        <begin position="447"/>
        <end position="467"/>
    </location>
</feature>
<evidence type="ECO:0000313" key="8">
    <source>
        <dbReference type="EMBL" id="KIJ13843.1"/>
    </source>
</evidence>
<dbReference type="Gene3D" id="3.40.462.20">
    <property type="match status" value="1"/>
</dbReference>
<dbReference type="Gene3D" id="3.30.43.10">
    <property type="entry name" value="Uridine Diphospho-n-acetylenolpyruvylglucosamine Reductase, domain 2"/>
    <property type="match status" value="1"/>
</dbReference>
<gene>
    <name evidence="8" type="ORF">PAXINDRAFT_13394</name>
</gene>
<evidence type="ECO:0000256" key="1">
    <source>
        <dbReference type="ARBA" id="ARBA00005466"/>
    </source>
</evidence>
<organism evidence="8 9">
    <name type="scientific">Paxillus involutus ATCC 200175</name>
    <dbReference type="NCBI Taxonomy" id="664439"/>
    <lineage>
        <taxon>Eukaryota</taxon>
        <taxon>Fungi</taxon>
        <taxon>Dikarya</taxon>
        <taxon>Basidiomycota</taxon>
        <taxon>Agaricomycotina</taxon>
        <taxon>Agaricomycetes</taxon>
        <taxon>Agaricomycetidae</taxon>
        <taxon>Boletales</taxon>
        <taxon>Paxilineae</taxon>
        <taxon>Paxillaceae</taxon>
        <taxon>Paxillus</taxon>
    </lineage>
</organism>
<evidence type="ECO:0000313" key="9">
    <source>
        <dbReference type="Proteomes" id="UP000053647"/>
    </source>
</evidence>
<dbReference type="InterPro" id="IPR016167">
    <property type="entry name" value="FAD-bd_PCMH_sub1"/>
</dbReference>
<evidence type="ECO:0000256" key="6">
    <source>
        <dbReference type="SAM" id="SignalP"/>
    </source>
</evidence>
<dbReference type="InterPro" id="IPR050416">
    <property type="entry name" value="FAD-linked_Oxidoreductase"/>
</dbReference>
<dbReference type="InterPro" id="IPR012951">
    <property type="entry name" value="BBE"/>
</dbReference>
<sequence length="516" mass="55876">MQFTRIVTTALLTSVVSGCTSVVESTRENQPLTSWTCKKIAAYVSPASEIFYDDHSSYHRGIDHWASSSSQKAMCVFEPGSAEDLGTALQILGETRTPFAVKGGGHATNPGFSSTRGVHISMSRFSDVTYVPSLRTATIGAGMIWDDVYAALQPHGVTVVGGRVSGVGVAGFTLGGGYSWLTEQYGLAIDTASEYELVMPNGTVIAVTESSSPDLFFGLKGGFNNFGIVTKFTLRTFPQSLVWGGTLIMDETGIDPLIDATQNFIDKNHDPKAAIITIYSYLLGAQIAMSLLFYDGPKPPKGIFDDFLKIVAYKDVGTRSYLSLIQSSPVSLSSGRRGTFHTIPVIKYSRAFQEAAINEIWHYATQSGLNPYIISMTLEPLVFLRELDAKMGSVSHAALPPPRTRATGSHPLVMYAAWEDPTMDGRMHEALRTASERLSGKLAGTETNTMRVQESHEEDPATSMSTSAPPLELYSNYAIVGTPVEEIYGDSLPRLRKIKEAVDPGNVMGLAGGWKF</sequence>
<dbReference type="SUPFAM" id="SSF56176">
    <property type="entry name" value="FAD-binding/transporter-associated domain-like"/>
    <property type="match status" value="1"/>
</dbReference>
<dbReference type="InterPro" id="IPR006094">
    <property type="entry name" value="Oxid_FAD_bind_N"/>
</dbReference>
<name>A0A0C9TUB9_PAXIN</name>
<comment type="similarity">
    <text evidence="1">Belongs to the oxygen-dependent FAD-linked oxidoreductase family.</text>
</comment>
<feature type="signal peptide" evidence="6">
    <location>
        <begin position="1"/>
        <end position="18"/>
    </location>
</feature>
<evidence type="ECO:0000259" key="7">
    <source>
        <dbReference type="PROSITE" id="PS51387"/>
    </source>
</evidence>
<feature type="chain" id="PRO_5002220650" description="FAD-binding PCMH-type domain-containing protein" evidence="6">
    <location>
        <begin position="19"/>
        <end position="516"/>
    </location>
</feature>
<dbReference type="OrthoDB" id="2151789at2759"/>
<dbReference type="EMBL" id="KN819348">
    <property type="protein sequence ID" value="KIJ13843.1"/>
    <property type="molecule type" value="Genomic_DNA"/>
</dbReference>
<dbReference type="InterPro" id="IPR036318">
    <property type="entry name" value="FAD-bd_PCMH-like_sf"/>
</dbReference>
<keyword evidence="9" id="KW-1185">Reference proteome</keyword>
<keyword evidence="2" id="KW-0285">Flavoprotein</keyword>
<keyword evidence="3" id="KW-0274">FAD</keyword>
<feature type="domain" description="FAD-binding PCMH-type" evidence="7">
    <location>
        <begin position="69"/>
        <end position="239"/>
    </location>
</feature>
<keyword evidence="4" id="KW-0560">Oxidoreductase</keyword>
<dbReference type="PROSITE" id="PS51387">
    <property type="entry name" value="FAD_PCMH"/>
    <property type="match status" value="1"/>
</dbReference>
<dbReference type="Pfam" id="PF08031">
    <property type="entry name" value="BBE"/>
    <property type="match status" value="1"/>
</dbReference>
<accession>A0A0C9TUB9</accession>
<dbReference type="Pfam" id="PF01565">
    <property type="entry name" value="FAD_binding_4"/>
    <property type="match status" value="1"/>
</dbReference>
<dbReference type="PANTHER" id="PTHR42973:SF13">
    <property type="entry name" value="FAD-BINDING PCMH-TYPE DOMAIN-CONTAINING PROTEIN"/>
    <property type="match status" value="1"/>
</dbReference>
<evidence type="ECO:0000256" key="3">
    <source>
        <dbReference type="ARBA" id="ARBA00022827"/>
    </source>
</evidence>
<evidence type="ECO:0000256" key="2">
    <source>
        <dbReference type="ARBA" id="ARBA00022630"/>
    </source>
</evidence>
<dbReference type="Proteomes" id="UP000053647">
    <property type="component" value="Unassembled WGS sequence"/>
</dbReference>
<proteinExistence type="inferred from homology"/>
<reference evidence="8 9" key="1">
    <citation type="submission" date="2014-06" db="EMBL/GenBank/DDBJ databases">
        <authorList>
            <consortium name="DOE Joint Genome Institute"/>
            <person name="Kuo A."/>
            <person name="Kohler A."/>
            <person name="Nagy L.G."/>
            <person name="Floudas D."/>
            <person name="Copeland A."/>
            <person name="Barry K.W."/>
            <person name="Cichocki N."/>
            <person name="Veneault-Fourrey C."/>
            <person name="LaButti K."/>
            <person name="Lindquist E.A."/>
            <person name="Lipzen A."/>
            <person name="Lundell T."/>
            <person name="Morin E."/>
            <person name="Murat C."/>
            <person name="Sun H."/>
            <person name="Tunlid A."/>
            <person name="Henrissat B."/>
            <person name="Grigoriev I.V."/>
            <person name="Hibbett D.S."/>
            <person name="Martin F."/>
            <person name="Nordberg H.P."/>
            <person name="Cantor M.N."/>
            <person name="Hua S.X."/>
        </authorList>
    </citation>
    <scope>NUCLEOTIDE SEQUENCE [LARGE SCALE GENOMIC DNA]</scope>
    <source>
        <strain evidence="8 9">ATCC 200175</strain>
    </source>
</reference>
<dbReference type="PROSITE" id="PS51257">
    <property type="entry name" value="PROKAR_LIPOPROTEIN"/>
    <property type="match status" value="1"/>
</dbReference>
<dbReference type="Gene3D" id="3.30.465.10">
    <property type="match status" value="1"/>
</dbReference>
<dbReference type="PANTHER" id="PTHR42973">
    <property type="entry name" value="BINDING OXIDOREDUCTASE, PUTATIVE (AFU_ORTHOLOGUE AFUA_1G17690)-RELATED"/>
    <property type="match status" value="1"/>
</dbReference>
<dbReference type="GO" id="GO:0071949">
    <property type="term" value="F:FAD binding"/>
    <property type="evidence" value="ECO:0007669"/>
    <property type="project" value="InterPro"/>
</dbReference>
<protein>
    <recommendedName>
        <fullName evidence="7">FAD-binding PCMH-type domain-containing protein</fullName>
    </recommendedName>
</protein>
<evidence type="ECO:0000256" key="4">
    <source>
        <dbReference type="ARBA" id="ARBA00023002"/>
    </source>
</evidence>
<evidence type="ECO:0000256" key="5">
    <source>
        <dbReference type="SAM" id="MobiDB-lite"/>
    </source>
</evidence>
<dbReference type="GO" id="GO:0016491">
    <property type="term" value="F:oxidoreductase activity"/>
    <property type="evidence" value="ECO:0007669"/>
    <property type="project" value="UniProtKB-KW"/>
</dbReference>
<dbReference type="InterPro" id="IPR016169">
    <property type="entry name" value="FAD-bd_PCMH_sub2"/>
</dbReference>
<dbReference type="InterPro" id="IPR016166">
    <property type="entry name" value="FAD-bd_PCMH"/>
</dbReference>
<dbReference type="HOGENOM" id="CLU_018354_1_0_1"/>
<dbReference type="AlphaFoldDB" id="A0A0C9TUB9"/>